<dbReference type="Proteomes" id="UP000596248">
    <property type="component" value="Chromosome"/>
</dbReference>
<evidence type="ECO:0008006" key="3">
    <source>
        <dbReference type="Google" id="ProtNLM"/>
    </source>
</evidence>
<name>A0ABX7FTK1_BRECH</name>
<keyword evidence="2" id="KW-1185">Reference proteome</keyword>
<protein>
    <recommendedName>
        <fullName evidence="3">DUF1737 domain-containing protein</fullName>
    </recommendedName>
</protein>
<organism evidence="1 2">
    <name type="scientific">Brevibacillus choshinensis</name>
    <dbReference type="NCBI Taxonomy" id="54911"/>
    <lineage>
        <taxon>Bacteria</taxon>
        <taxon>Bacillati</taxon>
        <taxon>Bacillota</taxon>
        <taxon>Bacilli</taxon>
        <taxon>Bacillales</taxon>
        <taxon>Paenibacillaceae</taxon>
        <taxon>Brevibacillus</taxon>
    </lineage>
</organism>
<gene>
    <name evidence="1" type="ORF">JNE38_05470</name>
</gene>
<sequence length="87" mass="9409">MDHTLHIRKLSDEQKAQLQSELLNAGWKIAGTSSGIQDPNNRTDTIASLVLSCPEAASVGFPGGFHQINTEACSKCGLPKSVFYDDF</sequence>
<reference evidence="1 2" key="1">
    <citation type="submission" date="2021-01" db="EMBL/GenBank/DDBJ databases">
        <title>Identification of strong promoters based on the transcriptome of Brevibacillus choshinensis.</title>
        <authorList>
            <person name="Yao D."/>
            <person name="Zhang K."/>
            <person name="Wu J."/>
        </authorList>
    </citation>
    <scope>NUCLEOTIDE SEQUENCE [LARGE SCALE GENOMIC DNA]</scope>
    <source>
        <strain evidence="1 2">HPD31-SP3</strain>
    </source>
</reference>
<accession>A0ABX7FTK1</accession>
<dbReference type="EMBL" id="CP069127">
    <property type="protein sequence ID" value="QRG68602.1"/>
    <property type="molecule type" value="Genomic_DNA"/>
</dbReference>
<dbReference type="RefSeq" id="WP_203355601.1">
    <property type="nucleotide sequence ID" value="NZ_CP069127.1"/>
</dbReference>
<evidence type="ECO:0000313" key="1">
    <source>
        <dbReference type="EMBL" id="QRG68602.1"/>
    </source>
</evidence>
<proteinExistence type="predicted"/>
<evidence type="ECO:0000313" key="2">
    <source>
        <dbReference type="Proteomes" id="UP000596248"/>
    </source>
</evidence>